<comment type="similarity">
    <text evidence="1">Belongs to the SAPS family.</text>
</comment>
<feature type="compositionally biased region" description="Polar residues" evidence="3">
    <location>
        <begin position="658"/>
        <end position="684"/>
    </location>
</feature>
<feature type="region of interest" description="Disordered" evidence="3">
    <location>
        <begin position="617"/>
        <end position="684"/>
    </location>
</feature>
<dbReference type="GO" id="GO:0005829">
    <property type="term" value="C:cytosol"/>
    <property type="evidence" value="ECO:0007669"/>
    <property type="project" value="TreeGrafter"/>
</dbReference>
<feature type="region of interest" description="Disordered" evidence="3">
    <location>
        <begin position="484"/>
        <end position="521"/>
    </location>
</feature>
<feature type="compositionally biased region" description="Basic and acidic residues" evidence="3">
    <location>
        <begin position="78"/>
        <end position="91"/>
    </location>
</feature>
<dbReference type="GO" id="GO:0019903">
    <property type="term" value="F:protein phosphatase binding"/>
    <property type="evidence" value="ECO:0007669"/>
    <property type="project" value="InterPro"/>
</dbReference>
<evidence type="ECO:0000256" key="3">
    <source>
        <dbReference type="SAM" id="MobiDB-lite"/>
    </source>
</evidence>
<evidence type="ECO:0000256" key="1">
    <source>
        <dbReference type="ARBA" id="ARBA00006180"/>
    </source>
</evidence>
<feature type="compositionally biased region" description="Acidic residues" evidence="3">
    <location>
        <begin position="969"/>
        <end position="978"/>
    </location>
</feature>
<sequence length="978" mass="107687">MFWRYGGYANISPVNTLLDKADVTVEEVLDESELLHELKQHNTKLIEFIREDNVLKRMLEYIVSPSLLSDDDEEEAENEKGVEEGKARDGSSVKATSSEYDGKQKGPVSRRRSHSLGTDLELEELEKAEKARLKYAYIASEVLSAPSWSIIEAMMLNEESLRDFWRFLWRNAPLDSLQSSYFYKVNEVLLDQKTPDMLAFIMSLDGFIEAILKHVDNPSVMDLLLKIISLDKPENGLGVTEVRIIIPLISTEELTLHQWLYSHDFIPIILSYISTEHSASTQTSAGDFLKALITISANAAQNEQPCIGPNSLTRHLVSESCLQKLISIMLQGGNPLTVAVGIVIDIIRKNNPDYDPEPSEGRDTTPSNHDPIYLGTLLHMFADHVPNFMELILSSKQTVNEGGVYKITERCHLSTAWGSKVEPLGFDRFKTCELMAELLHCSNMGLHNEVGSHEYMRRRDAERERLRSHGAFGRQDEDSGFVYAENSNEFGNGVSPSALGSGSPDEIRRMDSSAAGEDDGFEDVGSASVLLEAKDNLEHAKGEDIKPSAGAFTYVPKVGKRDGLADAPFMPPDPESSASETITELEMAQQKGPISPTSSGLTDKVKAFNIGTHCQNSVTPAASEKGAGEIPTSTENYAVGQFPNGQDQNSESNHHRTQSLAARNQSQNHPTTKKQVSETQSPDAIPSDQQLLIADEMEKFSECIQKDPDGHPVVGDYLKIMFYKHSVLPTILLFFFRFPWNNFLHNVVYDVIQQALNGSMDQGFNRVLVVDLFDRAGIPAQIVKGQRESDDAEAAKKTRLGYMGHLTLISEEVVKFTERLAPEALPKEIMKTVLHPDWVNFVENTLSETRERDNAILGGVKPDMSMGHRQAVLNAISGGQGLGTSAALSNAGLNGGIPGAGFDEMSFSNQGTVSGGVLGYGAGTASLFSGFGSSSDDEDEEMEDPDDIHRAFQNADDDRSSFENVGDTSVEDVDMADQ</sequence>
<dbReference type="EMBL" id="CP120630">
    <property type="protein sequence ID" value="WEW60791.1"/>
    <property type="molecule type" value="Genomic_DNA"/>
</dbReference>
<evidence type="ECO:0000313" key="4">
    <source>
        <dbReference type="EMBL" id="WEW60791.1"/>
    </source>
</evidence>
<keyword evidence="2" id="KW-0131">Cell cycle</keyword>
<reference evidence="4" key="1">
    <citation type="submission" date="2023-03" db="EMBL/GenBank/DDBJ databases">
        <title>Emydomyces testavorans Genome Sequence.</title>
        <authorList>
            <person name="Hoyer L."/>
        </authorList>
    </citation>
    <scope>NUCLEOTIDE SEQUENCE</scope>
    <source>
        <strain evidence="4">16-2883</strain>
    </source>
</reference>
<proteinExistence type="inferred from homology"/>
<dbReference type="InterPro" id="IPR007587">
    <property type="entry name" value="SAPS"/>
</dbReference>
<dbReference type="Proteomes" id="UP001219355">
    <property type="component" value="Chromosome 4"/>
</dbReference>
<accession>A0AAF0ILI3</accession>
<dbReference type="GO" id="GO:0005634">
    <property type="term" value="C:nucleus"/>
    <property type="evidence" value="ECO:0007669"/>
    <property type="project" value="TreeGrafter"/>
</dbReference>
<gene>
    <name evidence="4" type="primary">SIT4_2</name>
    <name evidence="4" type="ORF">PRK78_006279</name>
</gene>
<organism evidence="4 5">
    <name type="scientific">Emydomyces testavorans</name>
    <dbReference type="NCBI Taxonomy" id="2070801"/>
    <lineage>
        <taxon>Eukaryota</taxon>
        <taxon>Fungi</taxon>
        <taxon>Dikarya</taxon>
        <taxon>Ascomycota</taxon>
        <taxon>Pezizomycotina</taxon>
        <taxon>Eurotiomycetes</taxon>
        <taxon>Eurotiomycetidae</taxon>
        <taxon>Onygenales</taxon>
        <taxon>Nannizziopsiaceae</taxon>
        <taxon>Emydomyces</taxon>
    </lineage>
</organism>
<protein>
    <submittedName>
        <fullName evidence="4">Sporulation-induced protein</fullName>
    </submittedName>
</protein>
<name>A0AAF0ILI3_9EURO</name>
<evidence type="ECO:0000256" key="2">
    <source>
        <dbReference type="ARBA" id="ARBA00023306"/>
    </source>
</evidence>
<dbReference type="GO" id="GO:0019888">
    <property type="term" value="F:protein phosphatase regulator activity"/>
    <property type="evidence" value="ECO:0007669"/>
    <property type="project" value="TreeGrafter"/>
</dbReference>
<evidence type="ECO:0000313" key="5">
    <source>
        <dbReference type="Proteomes" id="UP001219355"/>
    </source>
</evidence>
<keyword evidence="5" id="KW-1185">Reference proteome</keyword>
<dbReference type="PANTHER" id="PTHR12634:SF8">
    <property type="entry name" value="FIERY MOUNTAIN, ISOFORM D"/>
    <property type="match status" value="1"/>
</dbReference>
<feature type="region of interest" description="Disordered" evidence="3">
    <location>
        <begin position="70"/>
        <end position="115"/>
    </location>
</feature>
<feature type="compositionally biased region" description="Polar residues" evidence="3">
    <location>
        <begin position="485"/>
        <end position="500"/>
    </location>
</feature>
<dbReference type="PANTHER" id="PTHR12634">
    <property type="entry name" value="SIT4 YEAST -ASSOCIATING PROTEIN-RELATED"/>
    <property type="match status" value="1"/>
</dbReference>
<dbReference type="Pfam" id="PF04499">
    <property type="entry name" value="SAPS"/>
    <property type="match status" value="1"/>
</dbReference>
<dbReference type="AlphaFoldDB" id="A0AAF0ILI3"/>
<feature type="region of interest" description="Disordered" evidence="3">
    <location>
        <begin position="953"/>
        <end position="978"/>
    </location>
</feature>